<name>A0AA35KXF0_9SAUR</name>
<proteinExistence type="predicted"/>
<protein>
    <submittedName>
        <fullName evidence="1">Uncharacterized protein</fullName>
    </submittedName>
</protein>
<dbReference type="Proteomes" id="UP001178461">
    <property type="component" value="Chromosome 10"/>
</dbReference>
<keyword evidence="2" id="KW-1185">Reference proteome</keyword>
<gene>
    <name evidence="1" type="ORF">PODLI_1B004005</name>
</gene>
<sequence length="110" mass="12518">MSGLLFNIFAVLPPWGPQSFSPSIRLNATFGRPMVLPDPLLAGRSPTKVYPSTSHLIAFQHCPERKKLGWEINRRKKTQPFGWTIYCLLEQTHWKLAKTCGPDLLLKEEA</sequence>
<organism evidence="1 2">
    <name type="scientific">Podarcis lilfordi</name>
    <name type="common">Lilford's wall lizard</name>
    <dbReference type="NCBI Taxonomy" id="74358"/>
    <lineage>
        <taxon>Eukaryota</taxon>
        <taxon>Metazoa</taxon>
        <taxon>Chordata</taxon>
        <taxon>Craniata</taxon>
        <taxon>Vertebrata</taxon>
        <taxon>Euteleostomi</taxon>
        <taxon>Lepidosauria</taxon>
        <taxon>Squamata</taxon>
        <taxon>Bifurcata</taxon>
        <taxon>Unidentata</taxon>
        <taxon>Episquamata</taxon>
        <taxon>Laterata</taxon>
        <taxon>Lacertibaenia</taxon>
        <taxon>Lacertidae</taxon>
        <taxon>Podarcis</taxon>
    </lineage>
</organism>
<dbReference type="AlphaFoldDB" id="A0AA35KXF0"/>
<accession>A0AA35KXF0</accession>
<evidence type="ECO:0000313" key="2">
    <source>
        <dbReference type="Proteomes" id="UP001178461"/>
    </source>
</evidence>
<dbReference type="EMBL" id="OX395135">
    <property type="protein sequence ID" value="CAI5786000.1"/>
    <property type="molecule type" value="Genomic_DNA"/>
</dbReference>
<evidence type="ECO:0000313" key="1">
    <source>
        <dbReference type="EMBL" id="CAI5786000.1"/>
    </source>
</evidence>
<reference evidence="1" key="1">
    <citation type="submission" date="2022-12" db="EMBL/GenBank/DDBJ databases">
        <authorList>
            <person name="Alioto T."/>
            <person name="Alioto T."/>
            <person name="Gomez Garrido J."/>
        </authorList>
    </citation>
    <scope>NUCLEOTIDE SEQUENCE</scope>
</reference>